<sequence>MAQSKTRLGLSIAALLMLSACGGGGDGASSESADNTVTILGVIVGEQQEKLEAALRPFEEETGIEVIYEGTDSFATLLPVRVESGDAPDIAMFPQPGLMASFAEAGQMVPITEFMDEATLAEAYPETWLFLATFDESLYGIWYRASVKSLVWYNPKAFEAQGFTVPTTWDEMLALSDQIVAAGANPWCLGLESGEATGWPGTDWVEDIMLRTAGPEMYDQWINHEIPFNDDAVQVAFEQFGDIVLNESYVVGGSVGAISTPFGDAPQGLFGDTPTCYLHRQANFIASFFPEDVNLEEDVDIFLLPGIDPAYGTPVLVAGDVFGMFNNTPEAQALMAYLATPTPHEIWAGLGGFLSPHKQVSLDAYPDALSKKQAEFLGNAETIRFDGSDMMPGAVGTGTFWAGVVEYVAGEPVEDVLDTIEASWPE</sequence>
<proteinExistence type="inferred from homology"/>
<dbReference type="SUPFAM" id="SSF53850">
    <property type="entry name" value="Periplasmic binding protein-like II"/>
    <property type="match status" value="1"/>
</dbReference>
<keyword evidence="3" id="KW-0732">Signal</keyword>
<dbReference type="RefSeq" id="WP_163662242.1">
    <property type="nucleotide sequence ID" value="NZ_QZCE01000002.1"/>
</dbReference>
<dbReference type="InterPro" id="IPR006059">
    <property type="entry name" value="SBP"/>
</dbReference>
<evidence type="ECO:0000256" key="3">
    <source>
        <dbReference type="SAM" id="SignalP"/>
    </source>
</evidence>
<accession>A0A6M0S3M8</accession>
<dbReference type="Proteomes" id="UP000473574">
    <property type="component" value="Unassembled WGS sequence"/>
</dbReference>
<organism evidence="4 5">
    <name type="scientific">Adonisia turfae CCMR0082</name>
    <dbReference type="NCBI Taxonomy" id="2304604"/>
    <lineage>
        <taxon>Bacteria</taxon>
        <taxon>Bacillati</taxon>
        <taxon>Cyanobacteriota</taxon>
        <taxon>Adonisia</taxon>
        <taxon>Adonisia turfae</taxon>
    </lineage>
</organism>
<reference evidence="4 5" key="1">
    <citation type="journal article" date="2020" name="Microb. Ecol.">
        <title>Ecogenomics of the Marine Benthic Filamentous Cyanobacterium Adonisia.</title>
        <authorList>
            <person name="Walter J.M."/>
            <person name="Coutinho F.H."/>
            <person name="Leomil L."/>
            <person name="Hargreaves P.I."/>
            <person name="Campeao M.E."/>
            <person name="Vieira V.V."/>
            <person name="Silva B.S."/>
            <person name="Fistarol G.O."/>
            <person name="Salomon P.S."/>
            <person name="Sawabe T."/>
            <person name="Mino S."/>
            <person name="Hosokawa M."/>
            <person name="Miyashita H."/>
            <person name="Maruyama F."/>
            <person name="van Verk M.C."/>
            <person name="Dutilh B.E."/>
            <person name="Thompson C.C."/>
            <person name="Thompson F.L."/>
        </authorList>
    </citation>
    <scope>NUCLEOTIDE SEQUENCE [LARGE SCALE GENOMIC DNA]</scope>
    <source>
        <strain evidence="4 5">CCMR0082</strain>
    </source>
</reference>
<comment type="caution">
    <text evidence="4">The sequence shown here is derived from an EMBL/GenBank/DDBJ whole genome shotgun (WGS) entry which is preliminary data.</text>
</comment>
<dbReference type="Gene3D" id="3.40.190.10">
    <property type="entry name" value="Periplasmic binding protein-like II"/>
    <property type="match status" value="2"/>
</dbReference>
<dbReference type="AlphaFoldDB" id="A0A6M0S3M8"/>
<protein>
    <submittedName>
        <fullName evidence="4">Carbohydrate ABC transporter substrate-binding protein</fullName>
    </submittedName>
</protein>
<gene>
    <name evidence="4" type="ORF">D0962_10030</name>
</gene>
<comment type="similarity">
    <text evidence="1">Belongs to the bacterial solute-binding protein 1 family.</text>
</comment>
<evidence type="ECO:0000256" key="2">
    <source>
        <dbReference type="ARBA" id="ARBA00022448"/>
    </source>
</evidence>
<evidence type="ECO:0000313" key="4">
    <source>
        <dbReference type="EMBL" id="NEZ63114.1"/>
    </source>
</evidence>
<dbReference type="EMBL" id="QZCE01000002">
    <property type="protein sequence ID" value="NEZ63114.1"/>
    <property type="molecule type" value="Genomic_DNA"/>
</dbReference>
<feature type="chain" id="PRO_5027098906" evidence="3">
    <location>
        <begin position="23"/>
        <end position="426"/>
    </location>
</feature>
<feature type="signal peptide" evidence="3">
    <location>
        <begin position="1"/>
        <end position="22"/>
    </location>
</feature>
<dbReference type="PANTHER" id="PTHR43649:SF29">
    <property type="entry name" value="OSMOPROTECTIVE COMPOUNDS-BINDING PROTEIN GGTB"/>
    <property type="match status" value="1"/>
</dbReference>
<dbReference type="Pfam" id="PF01547">
    <property type="entry name" value="SBP_bac_1"/>
    <property type="match status" value="1"/>
</dbReference>
<dbReference type="PANTHER" id="PTHR43649">
    <property type="entry name" value="ARABINOSE-BINDING PROTEIN-RELATED"/>
    <property type="match status" value="1"/>
</dbReference>
<dbReference type="PROSITE" id="PS51257">
    <property type="entry name" value="PROKAR_LIPOPROTEIN"/>
    <property type="match status" value="1"/>
</dbReference>
<evidence type="ECO:0000313" key="5">
    <source>
        <dbReference type="Proteomes" id="UP000473574"/>
    </source>
</evidence>
<name>A0A6M0S3M8_9CYAN</name>
<dbReference type="InterPro" id="IPR050490">
    <property type="entry name" value="Bact_solute-bd_prot1"/>
</dbReference>
<keyword evidence="2" id="KW-0813">Transport</keyword>
<evidence type="ECO:0000256" key="1">
    <source>
        <dbReference type="ARBA" id="ARBA00008520"/>
    </source>
</evidence>